<name>A0A9N9M874_9CUCU</name>
<feature type="coiled-coil region" evidence="1">
    <location>
        <begin position="436"/>
        <end position="477"/>
    </location>
</feature>
<keyword evidence="4" id="KW-1185">Reference proteome</keyword>
<accession>A0A9N9M874</accession>
<reference evidence="3" key="1">
    <citation type="submission" date="2022-01" db="EMBL/GenBank/DDBJ databases">
        <authorList>
            <person name="King R."/>
        </authorList>
    </citation>
    <scope>NUCLEOTIDE SEQUENCE</scope>
</reference>
<feature type="region of interest" description="Disordered" evidence="2">
    <location>
        <begin position="499"/>
        <end position="531"/>
    </location>
</feature>
<evidence type="ECO:0000313" key="3">
    <source>
        <dbReference type="EMBL" id="CAG9759299.1"/>
    </source>
</evidence>
<organism evidence="3 4">
    <name type="scientific">Ceutorhynchus assimilis</name>
    <name type="common">cabbage seed weevil</name>
    <dbReference type="NCBI Taxonomy" id="467358"/>
    <lineage>
        <taxon>Eukaryota</taxon>
        <taxon>Metazoa</taxon>
        <taxon>Ecdysozoa</taxon>
        <taxon>Arthropoda</taxon>
        <taxon>Hexapoda</taxon>
        <taxon>Insecta</taxon>
        <taxon>Pterygota</taxon>
        <taxon>Neoptera</taxon>
        <taxon>Endopterygota</taxon>
        <taxon>Coleoptera</taxon>
        <taxon>Polyphaga</taxon>
        <taxon>Cucujiformia</taxon>
        <taxon>Curculionidae</taxon>
        <taxon>Ceutorhynchinae</taxon>
        <taxon>Ceutorhynchus</taxon>
    </lineage>
</organism>
<dbReference type="AlphaFoldDB" id="A0A9N9M874"/>
<sequence length="647" mass="74164">MGDENFKCCKKDKLTSYYCVGCKLISHKSCIERSKTLKYIKGHRIYCSQKCAKGSNEYSEEDTEELLELQTAISDLRLELSIKNDHIENLNKLKTTCYESALENEQKLKSDIDTLSNKLKFLEETNNKLNKIQIKNNRLKRGSQILSDSVIEQENYRSELEERQKEIQVLNEKIAAYKLLLLEYDENVKFKDENIDKLKSEFEDLQMDSRNLISTIRTLEADNKCLRNELQSFKVDCVDVDFLSSVNKKLGNELLIAMDNHKNDGIESGVEFFRHLDYSLEGVSPEKTKIGAVKYDATTVRANHKLFYPLPLKEVLIYGDYSATNCSISLNKLLNKQEFLVEGWVKSKGTFSAISRSVFDHTRKYGEKDYVVVMLDLNNLSSCCKCDEFFHPSCLVQSAKLKNTQCVHETQQSEPPTSEAVVEVKADINNPYVVENNLLLRIIKEMEEKYDILMENCNLLKEKVSVLKEKVNGFEEKEKQQGVATSVPGKDAFVDISNATAPNASSSSSIESRDGQQGQRVQQHKSGVLYSQKVRNPNETNKNVIVKRQYQDLQNISADTVKSAIAEAITKTKINEINELRLMDNHNEKIEVEREMDSREFNKAKKKSISIYFNEEKDTDEGKTNSEAISIKVDGEKDRNEIEKKMK</sequence>
<gene>
    <name evidence="3" type="ORF">CEUTPL_LOCUS53</name>
</gene>
<feature type="coiled-coil region" evidence="1">
    <location>
        <begin position="59"/>
        <end position="236"/>
    </location>
</feature>
<evidence type="ECO:0000256" key="1">
    <source>
        <dbReference type="SAM" id="Coils"/>
    </source>
</evidence>
<dbReference type="OrthoDB" id="6782255at2759"/>
<feature type="compositionally biased region" description="Polar residues" evidence="2">
    <location>
        <begin position="515"/>
        <end position="525"/>
    </location>
</feature>
<dbReference type="EMBL" id="OU892277">
    <property type="protein sequence ID" value="CAG9759299.1"/>
    <property type="molecule type" value="Genomic_DNA"/>
</dbReference>
<evidence type="ECO:0000313" key="4">
    <source>
        <dbReference type="Proteomes" id="UP001152799"/>
    </source>
</evidence>
<feature type="compositionally biased region" description="Basic and acidic residues" evidence="2">
    <location>
        <begin position="633"/>
        <end position="647"/>
    </location>
</feature>
<feature type="region of interest" description="Disordered" evidence="2">
    <location>
        <begin position="617"/>
        <end position="647"/>
    </location>
</feature>
<proteinExistence type="predicted"/>
<protein>
    <submittedName>
        <fullName evidence="3">Uncharacterized protein</fullName>
    </submittedName>
</protein>
<dbReference type="Proteomes" id="UP001152799">
    <property type="component" value="Chromosome 1"/>
</dbReference>
<evidence type="ECO:0000256" key="2">
    <source>
        <dbReference type="SAM" id="MobiDB-lite"/>
    </source>
</evidence>
<keyword evidence="1" id="KW-0175">Coiled coil</keyword>